<protein>
    <submittedName>
        <fullName evidence="6">Protein flx-like 2</fullName>
    </submittedName>
</protein>
<dbReference type="PANTHER" id="PTHR33405:SF4">
    <property type="entry name" value="PROTEIN FLX-LIKE 2"/>
    <property type="match status" value="1"/>
</dbReference>
<keyword evidence="2" id="KW-0217">Developmental protein</keyword>
<dbReference type="GO" id="GO:0030154">
    <property type="term" value="P:cell differentiation"/>
    <property type="evidence" value="ECO:0007669"/>
    <property type="project" value="UniProtKB-KW"/>
</dbReference>
<dbReference type="EMBL" id="BMAC01000579">
    <property type="protein sequence ID" value="GFP99533.1"/>
    <property type="molecule type" value="Genomic_DNA"/>
</dbReference>
<dbReference type="GO" id="GO:0009908">
    <property type="term" value="P:flower development"/>
    <property type="evidence" value="ECO:0007669"/>
    <property type="project" value="UniProtKB-KW"/>
</dbReference>
<keyword evidence="7" id="KW-1185">Reference proteome</keyword>
<evidence type="ECO:0000256" key="4">
    <source>
        <dbReference type="ARBA" id="ARBA00023054"/>
    </source>
</evidence>
<name>A0A830CUM3_9LAMI</name>
<dbReference type="OrthoDB" id="1911379at2759"/>
<dbReference type="InterPro" id="IPR040353">
    <property type="entry name" value="FLX/FLX-like"/>
</dbReference>
<evidence type="ECO:0000313" key="6">
    <source>
        <dbReference type="EMBL" id="GFP99533.1"/>
    </source>
</evidence>
<accession>A0A830CUM3</accession>
<evidence type="ECO:0000256" key="1">
    <source>
        <dbReference type="ARBA" id="ARBA00005405"/>
    </source>
</evidence>
<keyword evidence="3" id="KW-0221">Differentiation</keyword>
<keyword evidence="5" id="KW-0287">Flowering</keyword>
<gene>
    <name evidence="6" type="ORF">PHJA_002097400</name>
</gene>
<comment type="caution">
    <text evidence="6">The sequence shown here is derived from an EMBL/GenBank/DDBJ whole genome shotgun (WGS) entry which is preliminary data.</text>
</comment>
<proteinExistence type="inferred from homology"/>
<dbReference type="PANTHER" id="PTHR33405">
    <property type="entry name" value="PROTEIN FLX-LIKE 2"/>
    <property type="match status" value="1"/>
</dbReference>
<dbReference type="Proteomes" id="UP000653305">
    <property type="component" value="Unassembled WGS sequence"/>
</dbReference>
<evidence type="ECO:0000256" key="3">
    <source>
        <dbReference type="ARBA" id="ARBA00022782"/>
    </source>
</evidence>
<evidence type="ECO:0000313" key="7">
    <source>
        <dbReference type="Proteomes" id="UP000653305"/>
    </source>
</evidence>
<evidence type="ECO:0000256" key="2">
    <source>
        <dbReference type="ARBA" id="ARBA00022473"/>
    </source>
</evidence>
<dbReference type="AlphaFoldDB" id="A0A830CUM3"/>
<sequence length="102" mass="11805">MALLIRLRRRIENPNSGLSVAGFMIPSMGKLVIRATYEYEKKLYSDHLESLQVMETNYMTMSREVEKLRWSRTNWPVCFNFVDVGLCEGARGGRGRFSSYST</sequence>
<organism evidence="6 7">
    <name type="scientific">Phtheirospermum japonicum</name>
    <dbReference type="NCBI Taxonomy" id="374723"/>
    <lineage>
        <taxon>Eukaryota</taxon>
        <taxon>Viridiplantae</taxon>
        <taxon>Streptophyta</taxon>
        <taxon>Embryophyta</taxon>
        <taxon>Tracheophyta</taxon>
        <taxon>Spermatophyta</taxon>
        <taxon>Magnoliopsida</taxon>
        <taxon>eudicotyledons</taxon>
        <taxon>Gunneridae</taxon>
        <taxon>Pentapetalae</taxon>
        <taxon>asterids</taxon>
        <taxon>lamiids</taxon>
        <taxon>Lamiales</taxon>
        <taxon>Orobanchaceae</taxon>
        <taxon>Orobanchaceae incertae sedis</taxon>
        <taxon>Phtheirospermum</taxon>
    </lineage>
</organism>
<comment type="similarity">
    <text evidence="1">Belongs to the FLX family.</text>
</comment>
<reference evidence="6" key="1">
    <citation type="submission" date="2020-07" db="EMBL/GenBank/DDBJ databases">
        <title>Ethylene signaling mediates host invasion by parasitic plants.</title>
        <authorList>
            <person name="Yoshida S."/>
        </authorList>
    </citation>
    <scope>NUCLEOTIDE SEQUENCE</scope>
    <source>
        <strain evidence="6">Okayama</strain>
    </source>
</reference>
<evidence type="ECO:0000256" key="5">
    <source>
        <dbReference type="ARBA" id="ARBA00023089"/>
    </source>
</evidence>
<keyword evidence="4" id="KW-0175">Coiled coil</keyword>